<keyword evidence="5 6" id="KW-0472">Membrane</keyword>
<evidence type="ECO:0000256" key="6">
    <source>
        <dbReference type="SAM" id="Phobius"/>
    </source>
</evidence>
<evidence type="ECO:0008006" key="9">
    <source>
        <dbReference type="Google" id="ProtNLM"/>
    </source>
</evidence>
<evidence type="ECO:0000313" key="8">
    <source>
        <dbReference type="Proteomes" id="UP000263833"/>
    </source>
</evidence>
<proteinExistence type="predicted"/>
<evidence type="ECO:0000256" key="1">
    <source>
        <dbReference type="ARBA" id="ARBA00004651"/>
    </source>
</evidence>
<feature type="transmembrane region" description="Helical" evidence="6">
    <location>
        <begin position="155"/>
        <end position="175"/>
    </location>
</feature>
<dbReference type="RefSeq" id="WP_115550247.1">
    <property type="nucleotide sequence ID" value="NZ_QRGP01000003.1"/>
</dbReference>
<comment type="subcellular location">
    <subcellularLocation>
        <location evidence="1">Cell membrane</location>
        <topology evidence="1">Multi-pass membrane protein</topology>
    </subcellularLocation>
</comment>
<dbReference type="OrthoDB" id="9821911at2"/>
<keyword evidence="3 6" id="KW-0812">Transmembrane</keyword>
<keyword evidence="4 6" id="KW-1133">Transmembrane helix</keyword>
<dbReference type="Proteomes" id="UP000263833">
    <property type="component" value="Unassembled WGS sequence"/>
</dbReference>
<evidence type="ECO:0000256" key="5">
    <source>
        <dbReference type="ARBA" id="ARBA00023136"/>
    </source>
</evidence>
<feature type="transmembrane region" description="Helical" evidence="6">
    <location>
        <begin position="390"/>
        <end position="412"/>
    </location>
</feature>
<dbReference type="PANTHER" id="PTHR30250">
    <property type="entry name" value="PST FAMILY PREDICTED COLANIC ACID TRANSPORTER"/>
    <property type="match status" value="1"/>
</dbReference>
<evidence type="ECO:0000256" key="3">
    <source>
        <dbReference type="ARBA" id="ARBA00022692"/>
    </source>
</evidence>
<feature type="transmembrane region" description="Helical" evidence="6">
    <location>
        <begin position="319"/>
        <end position="340"/>
    </location>
</feature>
<organism evidence="7 8">
    <name type="scientific">Sphingorhabdus pulchriflava</name>
    <dbReference type="NCBI Taxonomy" id="2292257"/>
    <lineage>
        <taxon>Bacteria</taxon>
        <taxon>Pseudomonadati</taxon>
        <taxon>Pseudomonadota</taxon>
        <taxon>Alphaproteobacteria</taxon>
        <taxon>Sphingomonadales</taxon>
        <taxon>Sphingomonadaceae</taxon>
        <taxon>Sphingorhabdus</taxon>
    </lineage>
</organism>
<evidence type="ECO:0000256" key="4">
    <source>
        <dbReference type="ARBA" id="ARBA00022989"/>
    </source>
</evidence>
<comment type="caution">
    <text evidence="7">The sequence shown here is derived from an EMBL/GenBank/DDBJ whole genome shotgun (WGS) entry which is preliminary data.</text>
</comment>
<reference evidence="8" key="1">
    <citation type="submission" date="2018-08" db="EMBL/GenBank/DDBJ databases">
        <authorList>
            <person name="Kim S.-J."/>
            <person name="Jung G.-Y."/>
        </authorList>
    </citation>
    <scope>NUCLEOTIDE SEQUENCE [LARGE SCALE GENOMIC DNA]</scope>
    <source>
        <strain evidence="8">GY_G</strain>
    </source>
</reference>
<evidence type="ECO:0000313" key="7">
    <source>
        <dbReference type="EMBL" id="RDV01469.1"/>
    </source>
</evidence>
<feature type="transmembrane region" description="Helical" evidence="6">
    <location>
        <begin position="123"/>
        <end position="143"/>
    </location>
</feature>
<gene>
    <name evidence="7" type="ORF">DXH95_14330</name>
</gene>
<dbReference type="InterPro" id="IPR050833">
    <property type="entry name" value="Poly_Biosynth_Transport"/>
</dbReference>
<feature type="transmembrane region" description="Helical" evidence="6">
    <location>
        <begin position="249"/>
        <end position="269"/>
    </location>
</feature>
<dbReference type="PANTHER" id="PTHR30250:SF11">
    <property type="entry name" value="O-ANTIGEN TRANSPORTER-RELATED"/>
    <property type="match status" value="1"/>
</dbReference>
<accession>A0A371B1K8</accession>
<feature type="transmembrane region" description="Helical" evidence="6">
    <location>
        <begin position="276"/>
        <end position="299"/>
    </location>
</feature>
<evidence type="ECO:0000256" key="2">
    <source>
        <dbReference type="ARBA" id="ARBA00022475"/>
    </source>
</evidence>
<sequence length="450" mass="48693">MMRERSLRSNSVSSLLASAGVFAITLAVSALLARTISAQDFQTYATAVAFLPLALLVSQSIRNCAGSALIVAVQKADGIEVAQAYQRLVLFAVFLVLACGAIIIELLNFLSLVPEIDQGLLRFGLYCVLINVSGLGLAILVTGPASAGQNFVPENLLKLMPQALMLIFFIAIFVIKPRETLWWIFIAVAVCPWPLTVCLLMRYHRVVEAWFGKRLSRSKPASVLVDQGAVFRFLFFSTVSVGWWNVTAYFATTVTVAIVALALPQYVVGFGMAFSLIGILSGGLVAVSAPLASRVALIAPADTAARVSAFRQYNRYSMYYIAAVSAVVLLLPKTVFELWVGPQYAGDVQMITLCLIPATMLRLQTTCFTLFVMSIGRQATLWLSPLMEGIIATLASCVLVTVLGFEGITLALTMSAALRLAITLGHDIKLNQDLFPIGWKDLLIPKLAQA</sequence>
<name>A0A371B1K8_9SPHN</name>
<keyword evidence="2" id="KW-1003">Cell membrane</keyword>
<dbReference type="EMBL" id="QRGP01000003">
    <property type="protein sequence ID" value="RDV01469.1"/>
    <property type="molecule type" value="Genomic_DNA"/>
</dbReference>
<protein>
    <recommendedName>
        <fullName evidence="9">Membrane protein involved in the export of O-antigen and teichoic acid</fullName>
    </recommendedName>
</protein>
<keyword evidence="8" id="KW-1185">Reference proteome</keyword>
<dbReference type="GO" id="GO:0005886">
    <property type="term" value="C:plasma membrane"/>
    <property type="evidence" value="ECO:0007669"/>
    <property type="project" value="UniProtKB-SubCell"/>
</dbReference>
<dbReference type="AlphaFoldDB" id="A0A371B1K8"/>
<feature type="transmembrane region" description="Helical" evidence="6">
    <location>
        <begin position="181"/>
        <end position="203"/>
    </location>
</feature>
<feature type="transmembrane region" description="Helical" evidence="6">
    <location>
        <begin position="352"/>
        <end position="375"/>
    </location>
</feature>
<feature type="transmembrane region" description="Helical" evidence="6">
    <location>
        <begin position="85"/>
        <end position="111"/>
    </location>
</feature>